<dbReference type="PANTHER" id="PTHR36173:SF2">
    <property type="entry name" value="RIBONUCLEASE VAPC16"/>
    <property type="match status" value="1"/>
</dbReference>
<proteinExistence type="predicted"/>
<dbReference type="SUPFAM" id="SSF88723">
    <property type="entry name" value="PIN domain-like"/>
    <property type="match status" value="1"/>
</dbReference>
<dbReference type="OrthoDB" id="9798990at2"/>
<dbReference type="KEGG" id="cmb:CSW64_06710"/>
<name>A0A2D2AVZ5_9CAUL</name>
<dbReference type="InterPro" id="IPR052919">
    <property type="entry name" value="TA_system_RNase"/>
</dbReference>
<dbReference type="Gene3D" id="3.40.50.1010">
    <property type="entry name" value="5'-nuclease"/>
    <property type="match status" value="1"/>
</dbReference>
<dbReference type="RefSeq" id="WP_099621384.1">
    <property type="nucleotide sequence ID" value="NZ_CP024201.1"/>
</dbReference>
<accession>A0A2D2AVZ5</accession>
<evidence type="ECO:0000313" key="3">
    <source>
        <dbReference type="Proteomes" id="UP000228945"/>
    </source>
</evidence>
<reference evidence="2 3" key="1">
    <citation type="submission" date="2017-10" db="EMBL/GenBank/DDBJ databases">
        <title>Genome sequence of Caulobacter mirabilis FWC38.</title>
        <authorList>
            <person name="Fiebig A."/>
            <person name="Crosson S."/>
        </authorList>
    </citation>
    <scope>NUCLEOTIDE SEQUENCE [LARGE SCALE GENOMIC DNA]</scope>
    <source>
        <strain evidence="2 3">FWC 38</strain>
    </source>
</reference>
<evidence type="ECO:0000259" key="1">
    <source>
        <dbReference type="Pfam" id="PF01850"/>
    </source>
</evidence>
<dbReference type="CDD" id="cd09872">
    <property type="entry name" value="PIN_Sll0205-like"/>
    <property type="match status" value="1"/>
</dbReference>
<dbReference type="AlphaFoldDB" id="A0A2D2AVZ5"/>
<dbReference type="Proteomes" id="UP000228945">
    <property type="component" value="Chromosome"/>
</dbReference>
<protein>
    <recommendedName>
        <fullName evidence="1">PIN domain-containing protein</fullName>
    </recommendedName>
</protein>
<gene>
    <name evidence="2" type="ORF">CSW64_06710</name>
</gene>
<organism evidence="2 3">
    <name type="scientific">Caulobacter mirabilis</name>
    <dbReference type="NCBI Taxonomy" id="69666"/>
    <lineage>
        <taxon>Bacteria</taxon>
        <taxon>Pseudomonadati</taxon>
        <taxon>Pseudomonadota</taxon>
        <taxon>Alphaproteobacteria</taxon>
        <taxon>Caulobacterales</taxon>
        <taxon>Caulobacteraceae</taxon>
        <taxon>Caulobacter</taxon>
    </lineage>
</organism>
<sequence>MSVLLDTHVLLWWQLDSPRLSETARRWIAEADVVYVSAASIYEIDDKRRQIRAKQAQGRTGRQPDQQVVLLAMPDDLLVALPTFGLRILEITAEAAWLAARLPFDHPDPWDRILVAQAKLLACPLITADRRLHDQAKDTPIVW</sequence>
<dbReference type="InterPro" id="IPR041705">
    <property type="entry name" value="PIN_Sll0205"/>
</dbReference>
<feature type="domain" description="PIN" evidence="1">
    <location>
        <begin position="3"/>
        <end position="136"/>
    </location>
</feature>
<keyword evidence="3" id="KW-1185">Reference proteome</keyword>
<dbReference type="PANTHER" id="PTHR36173">
    <property type="entry name" value="RIBONUCLEASE VAPC16-RELATED"/>
    <property type="match status" value="1"/>
</dbReference>
<dbReference type="InterPro" id="IPR029060">
    <property type="entry name" value="PIN-like_dom_sf"/>
</dbReference>
<dbReference type="Pfam" id="PF01850">
    <property type="entry name" value="PIN"/>
    <property type="match status" value="1"/>
</dbReference>
<evidence type="ECO:0000313" key="2">
    <source>
        <dbReference type="EMBL" id="ATQ42127.1"/>
    </source>
</evidence>
<dbReference type="EMBL" id="CP024201">
    <property type="protein sequence ID" value="ATQ42127.1"/>
    <property type="molecule type" value="Genomic_DNA"/>
</dbReference>
<dbReference type="InterPro" id="IPR002716">
    <property type="entry name" value="PIN_dom"/>
</dbReference>